<dbReference type="EMBL" id="JAQQFR010000016">
    <property type="protein sequence ID" value="MFL9880839.1"/>
    <property type="molecule type" value="Genomic_DNA"/>
</dbReference>
<feature type="compositionally biased region" description="Basic and acidic residues" evidence="1">
    <location>
        <begin position="14"/>
        <end position="34"/>
    </location>
</feature>
<keyword evidence="3" id="KW-1185">Reference proteome</keyword>
<gene>
    <name evidence="2" type="ORF">PQR63_20745</name>
</gene>
<comment type="caution">
    <text evidence="2">The sequence shown here is derived from an EMBL/GenBank/DDBJ whole genome shotgun (WGS) entry which is preliminary data.</text>
</comment>
<evidence type="ECO:0000313" key="2">
    <source>
        <dbReference type="EMBL" id="MFL9880839.1"/>
    </source>
</evidence>
<reference evidence="2 3" key="1">
    <citation type="journal article" date="2024" name="Chem. Sci.">
        <title>Discovery of megapolipeptins by genome mining of a Burkholderiales bacteria collection.</title>
        <authorList>
            <person name="Paulo B.S."/>
            <person name="Recchia M.J.J."/>
            <person name="Lee S."/>
            <person name="Fergusson C.H."/>
            <person name="Romanowski S.B."/>
            <person name="Hernandez A."/>
            <person name="Krull N."/>
            <person name="Liu D.Y."/>
            <person name="Cavanagh H."/>
            <person name="Bos A."/>
            <person name="Gray C.A."/>
            <person name="Murphy B.T."/>
            <person name="Linington R.G."/>
            <person name="Eustaquio A.S."/>
        </authorList>
    </citation>
    <scope>NUCLEOTIDE SEQUENCE [LARGE SCALE GENOMIC DNA]</scope>
    <source>
        <strain evidence="2 3">RL21-008-BIB-B</strain>
    </source>
</reference>
<dbReference type="Proteomes" id="UP001629214">
    <property type="component" value="Unassembled WGS sequence"/>
</dbReference>
<name>A0ABW8ZCF4_9BURK</name>
<protein>
    <submittedName>
        <fullName evidence="2">Uncharacterized protein</fullName>
    </submittedName>
</protein>
<sequence>MYGEFSQSDADEITTEHAHRTLGHRIADGHKKERDEAIGNAEYWREEYRVAAHALSELLQRQHKTDKDDIVTALAGISTSMNVIAKKESP</sequence>
<evidence type="ECO:0000256" key="1">
    <source>
        <dbReference type="SAM" id="MobiDB-lite"/>
    </source>
</evidence>
<evidence type="ECO:0000313" key="3">
    <source>
        <dbReference type="Proteomes" id="UP001629214"/>
    </source>
</evidence>
<accession>A0ABW8ZCF4</accession>
<dbReference type="RefSeq" id="WP_408169846.1">
    <property type="nucleotide sequence ID" value="NZ_JAQQFR010000016.1"/>
</dbReference>
<feature type="region of interest" description="Disordered" evidence="1">
    <location>
        <begin position="1"/>
        <end position="34"/>
    </location>
</feature>
<organism evidence="2 3">
    <name type="scientific">Herbaspirillum rhizosphaerae</name>
    <dbReference type="NCBI Taxonomy" id="346179"/>
    <lineage>
        <taxon>Bacteria</taxon>
        <taxon>Pseudomonadati</taxon>
        <taxon>Pseudomonadota</taxon>
        <taxon>Betaproteobacteria</taxon>
        <taxon>Burkholderiales</taxon>
        <taxon>Oxalobacteraceae</taxon>
        <taxon>Herbaspirillum</taxon>
    </lineage>
</organism>
<proteinExistence type="predicted"/>